<name>A0A068VI45_COFCA</name>
<dbReference type="EMBL" id="HG740096">
    <property type="protein sequence ID" value="CDP20224.1"/>
    <property type="molecule type" value="Genomic_DNA"/>
</dbReference>
<reference evidence="2" key="1">
    <citation type="journal article" date="2014" name="Science">
        <title>The coffee genome provides insight into the convergent evolution of caffeine biosynthesis.</title>
        <authorList>
            <person name="Denoeud F."/>
            <person name="Carretero-Paulet L."/>
            <person name="Dereeper A."/>
            <person name="Droc G."/>
            <person name="Guyot R."/>
            <person name="Pietrella M."/>
            <person name="Zheng C."/>
            <person name="Alberti A."/>
            <person name="Anthony F."/>
            <person name="Aprea G."/>
            <person name="Aury J.M."/>
            <person name="Bento P."/>
            <person name="Bernard M."/>
            <person name="Bocs S."/>
            <person name="Campa C."/>
            <person name="Cenci A."/>
            <person name="Combes M.C."/>
            <person name="Crouzillat D."/>
            <person name="Da Silva C."/>
            <person name="Daddiego L."/>
            <person name="De Bellis F."/>
            <person name="Dussert S."/>
            <person name="Garsmeur O."/>
            <person name="Gayraud T."/>
            <person name="Guignon V."/>
            <person name="Jahn K."/>
            <person name="Jamilloux V."/>
            <person name="Joet T."/>
            <person name="Labadie K."/>
            <person name="Lan T."/>
            <person name="Leclercq J."/>
            <person name="Lepelley M."/>
            <person name="Leroy T."/>
            <person name="Li L.T."/>
            <person name="Librado P."/>
            <person name="Lopez L."/>
            <person name="Munoz A."/>
            <person name="Noel B."/>
            <person name="Pallavicini A."/>
            <person name="Perrotta G."/>
            <person name="Poncet V."/>
            <person name="Pot D."/>
            <person name="Priyono X."/>
            <person name="Rigoreau M."/>
            <person name="Rouard M."/>
            <person name="Rozas J."/>
            <person name="Tranchant-Dubreuil C."/>
            <person name="VanBuren R."/>
            <person name="Zhang Q."/>
            <person name="Andrade A.C."/>
            <person name="Argout X."/>
            <person name="Bertrand B."/>
            <person name="de Kochko A."/>
            <person name="Graziosi G."/>
            <person name="Henry R.J."/>
            <person name="Jayarama X."/>
            <person name="Ming R."/>
            <person name="Nagai C."/>
            <person name="Rounsley S."/>
            <person name="Sankoff D."/>
            <person name="Giuliano G."/>
            <person name="Albert V.A."/>
            <person name="Wincker P."/>
            <person name="Lashermes P."/>
        </authorList>
    </citation>
    <scope>NUCLEOTIDE SEQUENCE [LARGE SCALE GENOMIC DNA]</scope>
    <source>
        <strain evidence="2">cv. DH200-94</strain>
    </source>
</reference>
<proteinExistence type="predicted"/>
<dbReference type="InParanoid" id="A0A068VI45"/>
<organism evidence="1 2">
    <name type="scientific">Coffea canephora</name>
    <name type="common">Robusta coffee</name>
    <dbReference type="NCBI Taxonomy" id="49390"/>
    <lineage>
        <taxon>Eukaryota</taxon>
        <taxon>Viridiplantae</taxon>
        <taxon>Streptophyta</taxon>
        <taxon>Embryophyta</taxon>
        <taxon>Tracheophyta</taxon>
        <taxon>Spermatophyta</taxon>
        <taxon>Magnoliopsida</taxon>
        <taxon>eudicotyledons</taxon>
        <taxon>Gunneridae</taxon>
        <taxon>Pentapetalae</taxon>
        <taxon>asterids</taxon>
        <taxon>lamiids</taxon>
        <taxon>Gentianales</taxon>
        <taxon>Rubiaceae</taxon>
        <taxon>Ixoroideae</taxon>
        <taxon>Gardenieae complex</taxon>
        <taxon>Bertiereae - Coffeeae clade</taxon>
        <taxon>Coffeeae</taxon>
        <taxon>Coffea</taxon>
    </lineage>
</organism>
<accession>A0A068VI45</accession>
<dbReference type="AlphaFoldDB" id="A0A068VI45"/>
<keyword evidence="2" id="KW-1185">Reference proteome</keyword>
<protein>
    <submittedName>
        <fullName evidence="1">DH200=94 genomic scaffold, scaffold_1012</fullName>
    </submittedName>
</protein>
<dbReference type="Gramene" id="CDP20224">
    <property type="protein sequence ID" value="CDP20224"/>
    <property type="gene ID" value="GSCOC_T00005631001"/>
</dbReference>
<evidence type="ECO:0000313" key="1">
    <source>
        <dbReference type="EMBL" id="CDP20224.1"/>
    </source>
</evidence>
<dbReference type="Proteomes" id="UP000295252">
    <property type="component" value="Unassembled WGS sequence"/>
</dbReference>
<gene>
    <name evidence="1" type="ORF">GSCOC_T00005631001</name>
</gene>
<evidence type="ECO:0000313" key="2">
    <source>
        <dbReference type="Proteomes" id="UP000295252"/>
    </source>
</evidence>
<sequence>MLAVQAPVSDWEYNATLPKTASMIDLASKIMMTCRDLDTCPTHLYNATLPKTASMIDLASKIMMTCLALT</sequence>
<dbReference type="PhylomeDB" id="A0A068VI45"/>